<comment type="caution">
    <text evidence="1">The sequence shown here is derived from an EMBL/GenBank/DDBJ whole genome shotgun (WGS) entry which is preliminary data.</text>
</comment>
<organism evidence="1 2">
    <name type="scientific">Danaus chrysippus</name>
    <name type="common">African queen</name>
    <dbReference type="NCBI Taxonomy" id="151541"/>
    <lineage>
        <taxon>Eukaryota</taxon>
        <taxon>Metazoa</taxon>
        <taxon>Ecdysozoa</taxon>
        <taxon>Arthropoda</taxon>
        <taxon>Hexapoda</taxon>
        <taxon>Insecta</taxon>
        <taxon>Pterygota</taxon>
        <taxon>Neoptera</taxon>
        <taxon>Endopterygota</taxon>
        <taxon>Lepidoptera</taxon>
        <taxon>Glossata</taxon>
        <taxon>Ditrysia</taxon>
        <taxon>Papilionoidea</taxon>
        <taxon>Nymphalidae</taxon>
        <taxon>Danainae</taxon>
        <taxon>Danaini</taxon>
        <taxon>Danaina</taxon>
        <taxon>Danaus</taxon>
        <taxon>Anosia</taxon>
    </lineage>
</organism>
<dbReference type="EMBL" id="CAKASE010000046">
    <property type="protein sequence ID" value="CAG9561530.1"/>
    <property type="molecule type" value="Genomic_DNA"/>
</dbReference>
<gene>
    <name evidence="1" type="ORF">DCHRY22_LOCUS3022</name>
</gene>
<proteinExistence type="predicted"/>
<dbReference type="Proteomes" id="UP000789524">
    <property type="component" value="Unassembled WGS sequence"/>
</dbReference>
<name>A0A8J2QEZ6_9NEOP</name>
<protein>
    <submittedName>
        <fullName evidence="1">(African queen) hypothetical protein</fullName>
    </submittedName>
</protein>
<dbReference type="AlphaFoldDB" id="A0A8J2QEZ6"/>
<keyword evidence="2" id="KW-1185">Reference proteome</keyword>
<reference evidence="1" key="1">
    <citation type="submission" date="2021-09" db="EMBL/GenBank/DDBJ databases">
        <authorList>
            <person name="Martin H S."/>
        </authorList>
    </citation>
    <scope>NUCLEOTIDE SEQUENCE</scope>
</reference>
<evidence type="ECO:0000313" key="2">
    <source>
        <dbReference type="Proteomes" id="UP000789524"/>
    </source>
</evidence>
<sequence>MERLASYMMIVNNDGTNRSADFVISQETDDWSLTAHGSRLTRTGRRASVKMGQAFGTNSHSGEHAHYIRKEIGMAYVLVMIELSCLIPCTGDCEPVF</sequence>
<accession>A0A8J2QEZ6</accession>
<evidence type="ECO:0000313" key="1">
    <source>
        <dbReference type="EMBL" id="CAG9561530.1"/>
    </source>
</evidence>